<comment type="caution">
    <text evidence="2">The sequence shown here is derived from an EMBL/GenBank/DDBJ whole genome shotgun (WGS) entry which is preliminary data.</text>
</comment>
<feature type="region of interest" description="Disordered" evidence="1">
    <location>
        <begin position="497"/>
        <end position="531"/>
    </location>
</feature>
<protein>
    <submittedName>
        <fullName evidence="2">Uncharacterized protein</fullName>
    </submittedName>
</protein>
<dbReference type="RefSeq" id="XP_052946354.1">
    <property type="nucleotide sequence ID" value="XM_053093331.1"/>
</dbReference>
<evidence type="ECO:0000313" key="2">
    <source>
        <dbReference type="EMBL" id="KAI9636577.1"/>
    </source>
</evidence>
<accession>A0AA38H9X0</accession>
<dbReference type="AlphaFoldDB" id="A0AA38H9X0"/>
<dbReference type="EMBL" id="JAKWFO010000005">
    <property type="protein sequence ID" value="KAI9636577.1"/>
    <property type="molecule type" value="Genomic_DNA"/>
</dbReference>
<evidence type="ECO:0000256" key="1">
    <source>
        <dbReference type="SAM" id="MobiDB-lite"/>
    </source>
</evidence>
<gene>
    <name evidence="2" type="ORF">MKK02DRAFT_45282</name>
</gene>
<proteinExistence type="predicted"/>
<evidence type="ECO:0000313" key="3">
    <source>
        <dbReference type="Proteomes" id="UP001164286"/>
    </source>
</evidence>
<dbReference type="Proteomes" id="UP001164286">
    <property type="component" value="Unassembled WGS sequence"/>
</dbReference>
<sequence length="531" mass="58019">MSSTTYKPFLGAVKVGDTATSAEGVTSSSLAVQYKDEEGALQTFVADQASLTKLIWGRAEHVTDEADINAWDGSQIAALVGWMEAVPPERYNDLCLLEINSAGTGPTNDASPRAKGHLMVFRQTVPVGGTVTSEICHMCDLDLAEEVDRPETTVENNRALYSRGMSGDYYVPLSKQSTDRKVPALPRRHPRTLYLVCKIKEPDTSAIITYQDGETTKTLDGEQMAPSDRDCSQQTELRKWSAINATPFTQGHQYVVGLLETINSKSEPLVATTPSDRNTEPMAKTGADSKTARYLRVFRHRVTFPTSSLTKTYIELNRTNPTLYPTIPALQHVCDLRLGEESDAEDTPRRSATSLWYVLSANSCIPDQEHQMKEYRVLSDSGEDLGYIRLQGIEGLVHSPNDGTLVARGAALSGFDGTGKRWVSDTDHHAVILRPTAARASSASAKASGARHHVEDVTEAPVDARNVEDLQVEVTEVQIVGAEVTSAKEVAAEALALEDPDWEHIDPESGSEDDWQHVDDANVSESSDEQS</sequence>
<keyword evidence="3" id="KW-1185">Reference proteome</keyword>
<organism evidence="2 3">
    <name type="scientific">Dioszegia hungarica</name>
    <dbReference type="NCBI Taxonomy" id="4972"/>
    <lineage>
        <taxon>Eukaryota</taxon>
        <taxon>Fungi</taxon>
        <taxon>Dikarya</taxon>
        <taxon>Basidiomycota</taxon>
        <taxon>Agaricomycotina</taxon>
        <taxon>Tremellomycetes</taxon>
        <taxon>Tremellales</taxon>
        <taxon>Bulleribasidiaceae</taxon>
        <taxon>Dioszegia</taxon>
    </lineage>
</organism>
<name>A0AA38H9X0_9TREE</name>
<dbReference type="GeneID" id="77732536"/>
<reference evidence="2" key="1">
    <citation type="journal article" date="2022" name="G3 (Bethesda)">
        <title>High quality genome of the basidiomycete yeast Dioszegia hungarica PDD-24b-2 isolated from cloud water.</title>
        <authorList>
            <person name="Jarrige D."/>
            <person name="Haridas S."/>
            <person name="Bleykasten-Grosshans C."/>
            <person name="Joly M."/>
            <person name="Nadalig T."/>
            <person name="Sancelme M."/>
            <person name="Vuilleumier S."/>
            <person name="Grigoriev I.V."/>
            <person name="Amato P."/>
            <person name="Bringel F."/>
        </authorList>
    </citation>
    <scope>NUCLEOTIDE SEQUENCE</scope>
    <source>
        <strain evidence="2">PDD-24b-2</strain>
    </source>
</reference>